<keyword evidence="8" id="KW-0812">Transmembrane</keyword>
<evidence type="ECO:0008006" key="11">
    <source>
        <dbReference type="Google" id="ProtNLM"/>
    </source>
</evidence>
<comment type="cofactor">
    <cofactor evidence="1">
        <name>heme</name>
        <dbReference type="ChEBI" id="CHEBI:30413"/>
    </cofactor>
</comment>
<dbReference type="EMBL" id="JBHFEH010000045">
    <property type="protein sequence ID" value="KAL2050620.1"/>
    <property type="molecule type" value="Genomic_DNA"/>
</dbReference>
<dbReference type="InterPro" id="IPR036396">
    <property type="entry name" value="Cyt_P450_sf"/>
</dbReference>
<dbReference type="PANTHER" id="PTHR24305:SF157">
    <property type="entry name" value="N-ACETYLTRYPTOPHAN 6-HYDROXYLASE IVOC-RELATED"/>
    <property type="match status" value="1"/>
</dbReference>
<gene>
    <name evidence="9" type="ORF">ABVK25_009128</name>
</gene>
<dbReference type="InterPro" id="IPR001128">
    <property type="entry name" value="Cyt_P450"/>
</dbReference>
<comment type="similarity">
    <text evidence="2 7">Belongs to the cytochrome P450 family.</text>
</comment>
<comment type="caution">
    <text evidence="9">The sequence shown here is derived from an EMBL/GenBank/DDBJ whole genome shotgun (WGS) entry which is preliminary data.</text>
</comment>
<evidence type="ECO:0000256" key="4">
    <source>
        <dbReference type="ARBA" id="ARBA00023002"/>
    </source>
</evidence>
<keyword evidence="6 7" id="KW-0503">Monooxygenase</keyword>
<dbReference type="InterPro" id="IPR002401">
    <property type="entry name" value="Cyt_P450_E_grp-I"/>
</dbReference>
<keyword evidence="10" id="KW-1185">Reference proteome</keyword>
<dbReference type="InterPro" id="IPR050121">
    <property type="entry name" value="Cytochrome_P450_monoxygenase"/>
</dbReference>
<dbReference type="SUPFAM" id="SSF48264">
    <property type="entry name" value="Cytochrome P450"/>
    <property type="match status" value="1"/>
</dbReference>
<reference evidence="9 10" key="1">
    <citation type="submission" date="2024-09" db="EMBL/GenBank/DDBJ databases">
        <title>Rethinking Asexuality: The Enigmatic Case of Functional Sexual Genes in Lepraria (Stereocaulaceae).</title>
        <authorList>
            <person name="Doellman M."/>
            <person name="Sun Y."/>
            <person name="Barcenas-Pena A."/>
            <person name="Lumbsch H.T."/>
            <person name="Grewe F."/>
        </authorList>
    </citation>
    <scope>NUCLEOTIDE SEQUENCE [LARGE SCALE GENOMIC DNA]</scope>
    <source>
        <strain evidence="9 10">Grewe 0041</strain>
    </source>
</reference>
<dbReference type="PROSITE" id="PS00086">
    <property type="entry name" value="CYTOCHROME_P450"/>
    <property type="match status" value="1"/>
</dbReference>
<evidence type="ECO:0000256" key="1">
    <source>
        <dbReference type="ARBA" id="ARBA00001971"/>
    </source>
</evidence>
<evidence type="ECO:0000256" key="2">
    <source>
        <dbReference type="ARBA" id="ARBA00010617"/>
    </source>
</evidence>
<keyword evidence="5 7" id="KW-0408">Iron</keyword>
<dbReference type="PRINTS" id="PR00463">
    <property type="entry name" value="EP450I"/>
</dbReference>
<dbReference type="CDD" id="cd11062">
    <property type="entry name" value="CYP58-like"/>
    <property type="match status" value="1"/>
</dbReference>
<proteinExistence type="inferred from homology"/>
<dbReference type="PRINTS" id="PR00385">
    <property type="entry name" value="P450"/>
</dbReference>
<name>A0ABR4AYR3_9LECA</name>
<evidence type="ECO:0000256" key="6">
    <source>
        <dbReference type="ARBA" id="ARBA00023033"/>
    </source>
</evidence>
<evidence type="ECO:0000256" key="7">
    <source>
        <dbReference type="RuleBase" id="RU000461"/>
    </source>
</evidence>
<evidence type="ECO:0000256" key="5">
    <source>
        <dbReference type="ARBA" id="ARBA00023004"/>
    </source>
</evidence>
<evidence type="ECO:0000256" key="3">
    <source>
        <dbReference type="ARBA" id="ARBA00022723"/>
    </source>
</evidence>
<dbReference type="Gene3D" id="1.10.630.10">
    <property type="entry name" value="Cytochrome P450"/>
    <property type="match status" value="1"/>
</dbReference>
<evidence type="ECO:0000313" key="10">
    <source>
        <dbReference type="Proteomes" id="UP001590951"/>
    </source>
</evidence>
<accession>A0ABR4AYR3</accession>
<dbReference type="InterPro" id="IPR017972">
    <property type="entry name" value="Cyt_P450_CS"/>
</dbReference>
<evidence type="ECO:0000313" key="9">
    <source>
        <dbReference type="EMBL" id="KAL2050620.1"/>
    </source>
</evidence>
<dbReference type="Pfam" id="PF00067">
    <property type="entry name" value="p450"/>
    <property type="match status" value="1"/>
</dbReference>
<keyword evidence="8" id="KW-0472">Membrane</keyword>
<feature type="transmembrane region" description="Helical" evidence="8">
    <location>
        <begin position="12"/>
        <end position="31"/>
    </location>
</feature>
<protein>
    <recommendedName>
        <fullName evidence="11">Cytochrome P450</fullName>
    </recommendedName>
</protein>
<sequence>MENSKLSFVAPYLVLGSILYFIAVVIYRLYFSPVARFPGSKLTAATGWIETYYDVFKGGQFTFQLQKWHEQYGPIIRINPDEIHVSDPDFYDVAYASSAPFEKMPKWLDRFGLPGAVQSTVQHELHRSRRMTLNPHFSKKSISNFSWFIQQRMDQLCDRLLREYKGTGEAVTLNDAWGAVTADIIINYCLGFDYNFVSYPGFVAPFTKSLKELALGIHVAGHFPWFLKLLQSSPDWLVGLLNPGMKPVFSFQNEIKKQIIKIKELDHEKQSTERHKTVFTDILGSNLPPQEKTVTRLQQEAAGVVGAAIETSKTTLSVTSFHILHNPEILRRLTTELREASFSDPEKPTWSELEQLPYLTAVIKEGLRLGYGVAQRLPRISKHKAIQYDNYSIPPGTPFSMSSYIQHTSSVFNDCFAFNPDRWLTTAKVASAPGREEKSLDRFFVPFSKGTRWCLGQNLAWAQFYIGLATLFRRVDLELFETGPEAVSAAREYFVPLPPPETKGVRATVR</sequence>
<dbReference type="Proteomes" id="UP001590951">
    <property type="component" value="Unassembled WGS sequence"/>
</dbReference>
<organism evidence="9 10">
    <name type="scientific">Lepraria finkii</name>
    <dbReference type="NCBI Taxonomy" id="1340010"/>
    <lineage>
        <taxon>Eukaryota</taxon>
        <taxon>Fungi</taxon>
        <taxon>Dikarya</taxon>
        <taxon>Ascomycota</taxon>
        <taxon>Pezizomycotina</taxon>
        <taxon>Lecanoromycetes</taxon>
        <taxon>OSLEUM clade</taxon>
        <taxon>Lecanoromycetidae</taxon>
        <taxon>Lecanorales</taxon>
        <taxon>Lecanorineae</taxon>
        <taxon>Stereocaulaceae</taxon>
        <taxon>Lepraria</taxon>
    </lineage>
</organism>
<keyword evidence="4 7" id="KW-0560">Oxidoreductase</keyword>
<keyword evidence="8" id="KW-1133">Transmembrane helix</keyword>
<keyword evidence="7" id="KW-0349">Heme</keyword>
<dbReference type="PANTHER" id="PTHR24305">
    <property type="entry name" value="CYTOCHROME P450"/>
    <property type="match status" value="1"/>
</dbReference>
<keyword evidence="3 7" id="KW-0479">Metal-binding</keyword>
<evidence type="ECO:0000256" key="8">
    <source>
        <dbReference type="SAM" id="Phobius"/>
    </source>
</evidence>